<accession>A0ABX8Z7U6</accession>
<protein>
    <submittedName>
        <fullName evidence="1">Uncharacterized protein</fullName>
    </submittedName>
</protein>
<dbReference type="RefSeq" id="WP_221007173.1">
    <property type="nucleotide sequence ID" value="NZ_CP081150.1"/>
</dbReference>
<evidence type="ECO:0000313" key="2">
    <source>
        <dbReference type="Proteomes" id="UP000825679"/>
    </source>
</evidence>
<proteinExistence type="predicted"/>
<keyword evidence="2" id="KW-1185">Reference proteome</keyword>
<sequence>MGGFGSGRNYSYSSKAKTSDYRFVDIRRWQRDGMLSKRHFDWSWHRNGERVASITVKVAENAITLQYRIKRNGEWQDVDCKIKLSKTACNLGGSRQWFICPCCNRRAAIIYIGKVPACRKCYRLSYSSQHESHLERQIRKLDKIRDQLRWPAGFLNGESGKPKGMHWKTYNSLYQQQATLSNQAESYVDAQLGLINKGMERVTKSISKRIT</sequence>
<gene>
    <name evidence="1" type="ORF">K4H28_04360</name>
</gene>
<organism evidence="1 2">
    <name type="scientific">Deefgea tanakiae</name>
    <dbReference type="NCBI Taxonomy" id="2865840"/>
    <lineage>
        <taxon>Bacteria</taxon>
        <taxon>Pseudomonadati</taxon>
        <taxon>Pseudomonadota</taxon>
        <taxon>Betaproteobacteria</taxon>
        <taxon>Neisseriales</taxon>
        <taxon>Chitinibacteraceae</taxon>
        <taxon>Deefgea</taxon>
    </lineage>
</organism>
<dbReference type="EMBL" id="CP081150">
    <property type="protein sequence ID" value="QZA78648.1"/>
    <property type="molecule type" value="Genomic_DNA"/>
</dbReference>
<reference evidence="1 2" key="1">
    <citation type="submission" date="2021-08" db="EMBL/GenBank/DDBJ databases">
        <title>complete genome sequencing of Deefgea sp. D25.</title>
        <authorList>
            <person name="Bae J.-W."/>
            <person name="Gim D.-H."/>
        </authorList>
    </citation>
    <scope>NUCLEOTIDE SEQUENCE [LARGE SCALE GENOMIC DNA]</scope>
    <source>
        <strain evidence="1 2">D25</strain>
    </source>
</reference>
<evidence type="ECO:0000313" key="1">
    <source>
        <dbReference type="EMBL" id="QZA78648.1"/>
    </source>
</evidence>
<name>A0ABX8Z7U6_9NEIS</name>
<dbReference type="Proteomes" id="UP000825679">
    <property type="component" value="Chromosome"/>
</dbReference>